<evidence type="ECO:0000313" key="1">
    <source>
        <dbReference type="EMBL" id="AIO36063.1"/>
    </source>
</evidence>
<dbReference type="Proteomes" id="UP000029413">
    <property type="component" value="Chromosome 2"/>
</dbReference>
<dbReference type="AlphaFoldDB" id="A0AAN0VQC5"/>
<dbReference type="KEGG" id="bcen:DM39_3849"/>
<organism evidence="1 2">
    <name type="scientific">Burkholderia cenocepacia</name>
    <dbReference type="NCBI Taxonomy" id="95486"/>
    <lineage>
        <taxon>Bacteria</taxon>
        <taxon>Pseudomonadati</taxon>
        <taxon>Pseudomonadota</taxon>
        <taxon>Betaproteobacteria</taxon>
        <taxon>Burkholderiales</taxon>
        <taxon>Burkholderiaceae</taxon>
        <taxon>Burkholderia</taxon>
        <taxon>Burkholderia cepacia complex</taxon>
    </lineage>
</organism>
<dbReference type="EMBL" id="CP007784">
    <property type="protein sequence ID" value="AIO36063.1"/>
    <property type="molecule type" value="Genomic_DNA"/>
</dbReference>
<sequence length="39" mass="4036">MTNRQSAAFVRPANARPATVSRIAACTPCGATRASVSED</sequence>
<protein>
    <submittedName>
        <fullName evidence="1">Uncharacterized protein</fullName>
    </submittedName>
</protein>
<reference evidence="1 2" key="1">
    <citation type="submission" date="2014-05" db="EMBL/GenBank/DDBJ databases">
        <authorList>
            <person name="Bishop-Lilly K.A."/>
            <person name="Broomall S.M."/>
            <person name="Chain P.S."/>
            <person name="Chertkov O."/>
            <person name="Coyne S.R."/>
            <person name="Daligault H.E."/>
            <person name="Davenport K.W."/>
            <person name="Erkkila T."/>
            <person name="Frey K.G."/>
            <person name="Gibbons H.S."/>
            <person name="Gu W."/>
            <person name="Jaissle J."/>
            <person name="Johnson S.L."/>
            <person name="Koroleva G.I."/>
            <person name="Ladner J.T."/>
            <person name="Lo C.-C."/>
            <person name="Minogue T.D."/>
            <person name="Munk C."/>
            <person name="Palacios G.F."/>
            <person name="Redden C.L."/>
            <person name="Rosenzweig C.N."/>
            <person name="Scholz M.B."/>
            <person name="Teshima H."/>
            <person name="Xu Y."/>
        </authorList>
    </citation>
    <scope>NUCLEOTIDE SEQUENCE [LARGE SCALE GENOMIC DNA]</scope>
    <source>
        <strain evidence="1 2">DDS 22E-1</strain>
    </source>
</reference>
<evidence type="ECO:0000313" key="2">
    <source>
        <dbReference type="Proteomes" id="UP000029413"/>
    </source>
</evidence>
<gene>
    <name evidence="1" type="ORF">DM39_3849</name>
</gene>
<keyword evidence="2" id="KW-1185">Reference proteome</keyword>
<proteinExistence type="predicted"/>
<accession>A0AAN0VQC5</accession>
<name>A0AAN0VQC5_9BURK</name>